<feature type="domain" description="PH" evidence="4">
    <location>
        <begin position="316"/>
        <end position="415"/>
    </location>
</feature>
<feature type="region of interest" description="Disordered" evidence="3">
    <location>
        <begin position="1060"/>
        <end position="1084"/>
    </location>
</feature>
<feature type="compositionally biased region" description="Basic and acidic residues" evidence="3">
    <location>
        <begin position="621"/>
        <end position="637"/>
    </location>
</feature>
<evidence type="ECO:0000259" key="4">
    <source>
        <dbReference type="PROSITE" id="PS50003"/>
    </source>
</evidence>
<dbReference type="InterPro" id="IPR000219">
    <property type="entry name" value="DH_dom"/>
</dbReference>
<evidence type="ECO:0000313" key="7">
    <source>
        <dbReference type="RefSeq" id="XP_008071472.1"/>
    </source>
</evidence>
<evidence type="ECO:0000256" key="1">
    <source>
        <dbReference type="ARBA" id="ARBA00022553"/>
    </source>
</evidence>
<protein>
    <submittedName>
        <fullName evidence="7">Pleckstrin homology domain-containing family G member 1</fullName>
    </submittedName>
</protein>
<evidence type="ECO:0000313" key="6">
    <source>
        <dbReference type="Proteomes" id="UP000189704"/>
    </source>
</evidence>
<dbReference type="FunFam" id="1.20.900.10:FF:000019">
    <property type="entry name" value="Pleckstrin homology domain-containing family G member 1"/>
    <property type="match status" value="1"/>
</dbReference>
<dbReference type="InterPro" id="IPR055251">
    <property type="entry name" value="SOS1_NGEF_PH"/>
</dbReference>
<dbReference type="PROSITE" id="PS50010">
    <property type="entry name" value="DH_2"/>
    <property type="match status" value="1"/>
</dbReference>
<keyword evidence="1" id="KW-0597">Phosphoprotein</keyword>
<dbReference type="GO" id="GO:0005829">
    <property type="term" value="C:cytosol"/>
    <property type="evidence" value="ECO:0007669"/>
    <property type="project" value="UniProtKB-ARBA"/>
</dbReference>
<dbReference type="Gene3D" id="2.30.29.30">
    <property type="entry name" value="Pleckstrin-homology domain (PH domain)/Phosphotyrosine-binding domain (PTB)"/>
    <property type="match status" value="1"/>
</dbReference>
<dbReference type="FunFam" id="2.30.29.30:FF:000132">
    <property type="entry name" value="pleckstrin homology domain-containing family G member 2"/>
    <property type="match status" value="1"/>
</dbReference>
<dbReference type="GO" id="GO:0005085">
    <property type="term" value="F:guanyl-nucleotide exchange factor activity"/>
    <property type="evidence" value="ECO:0007669"/>
    <property type="project" value="UniProtKB-KW"/>
</dbReference>
<dbReference type="CDD" id="cd00160">
    <property type="entry name" value="RhoGEF"/>
    <property type="match status" value="1"/>
</dbReference>
<evidence type="ECO:0000256" key="3">
    <source>
        <dbReference type="SAM" id="MobiDB-lite"/>
    </source>
</evidence>
<dbReference type="Gene3D" id="1.20.900.10">
    <property type="entry name" value="Dbl homology (DH) domain"/>
    <property type="match status" value="1"/>
</dbReference>
<dbReference type="PANTHER" id="PTHR45924">
    <property type="entry name" value="FI17866P1"/>
    <property type="match status" value="1"/>
</dbReference>
<dbReference type="InterPro" id="IPR043324">
    <property type="entry name" value="PH_PLEKHG1_G2_G3"/>
</dbReference>
<feature type="compositionally biased region" description="Low complexity" evidence="3">
    <location>
        <begin position="564"/>
        <end position="573"/>
    </location>
</feature>
<dbReference type="InterPro" id="IPR035899">
    <property type="entry name" value="DBL_dom_sf"/>
</dbReference>
<dbReference type="OrthoDB" id="1594986at2759"/>
<dbReference type="PROSITE" id="PS50003">
    <property type="entry name" value="PH_DOMAIN"/>
    <property type="match status" value="1"/>
</dbReference>
<dbReference type="STRING" id="1868482.ENSTSYP00000011828"/>
<feature type="compositionally biased region" description="Polar residues" evidence="3">
    <location>
        <begin position="63"/>
        <end position="74"/>
    </location>
</feature>
<accession>A0A1U7V1A7</accession>
<feature type="region of interest" description="Disordered" evidence="3">
    <location>
        <begin position="63"/>
        <end position="102"/>
    </location>
</feature>
<reference evidence="7" key="1">
    <citation type="submission" date="2025-08" db="UniProtKB">
        <authorList>
            <consortium name="RefSeq"/>
        </authorList>
    </citation>
    <scope>IDENTIFICATION</scope>
</reference>
<dbReference type="SUPFAM" id="SSF48065">
    <property type="entry name" value="DBL homology domain (DH-domain)"/>
    <property type="match status" value="1"/>
</dbReference>
<dbReference type="Pfam" id="PF22697">
    <property type="entry name" value="SOS1_NGEF_PH"/>
    <property type="match status" value="1"/>
</dbReference>
<proteinExistence type="predicted"/>
<dbReference type="SUPFAM" id="SSF50729">
    <property type="entry name" value="PH domain-like"/>
    <property type="match status" value="1"/>
</dbReference>
<dbReference type="GO" id="GO:0031267">
    <property type="term" value="F:small GTPase binding"/>
    <property type="evidence" value="ECO:0007669"/>
    <property type="project" value="TreeGrafter"/>
</dbReference>
<dbReference type="GeneID" id="103275879"/>
<dbReference type="Pfam" id="PF00621">
    <property type="entry name" value="RhoGEF"/>
    <property type="match status" value="1"/>
</dbReference>
<sequence>MELSDSDRPISFGSTSSSASSRDSHGSFGSRMTLVSNSHLGLFHQDREVGAIKLELIPARPFSSSELSRANPTGPQDADQGSERQPRAQRRVDVNGAPKMAADSANSPKLLYVDRVVQEILETERTYVQDLKSIVEDYLDCIRDQTKLPLGTEERSALFGNIQDIYHFNSELLQDLENCENDPVAIAECFVSKSEEFHIYTQYCTNYPRSVAVLTECMRNKVLAKFFRERQETLQHSLPLGSYLLKPVQRILKYHLLLHEIENHLDKDTEGYDVVLDAIDTMQRVAWHINDMKRKHEHAVRLQEIQSLLTNWKGPDLTSYGELVLEGTFRIQRAKNERTLFLFDKLLLITKKRDDTFTYKAHILCGNLMLVEVIPKEPLSFSVFHYKNPKLQHTVQAKSQQDKRLWILHLKRLILENHVAKIPAKAKQAILEMDAIHHPGFCYSPEGETKALSGSKEGSAPHRLRRKSEPSSRSHKVLKTSDTAQDIQKVSREEGSPQLTSAGPSPSQRNSQPGSSAMISVLRGGGAIRNIWTDHQIRHALFPSRRSPQENEDEEDDYQMFVPSFSSSDLNSSRLCEDSTSSRPCSWHMGQIEPTATSSSGHRIVRRASSAGESNTCPPEGRIRDSDGSQYSPRREPQSGPKTEGQEGRTPFGSSIELTIDDIDHVYDNISYEDLKLLVATREGAESTPLKPARDAVRPKSTPEFAFSKRQTGHHQNSVYAQKDALPGHEASTQSTHELQVVEENIYDTIGFPEPPSLEFRCSSLKRPKRGTFLGLEADFSCCDSLRPFVSQDSLQLSEDEASYPQATSHPDYLSLLYNSSSCNLSIADKPLSDKLSEEVDEIWNDLENYIKKNEDKARERLLAAFPVSKDDVPDRLYVESTPEMSKEAARSVSVLSLPESQALLTSVKGRAIRASQANCTFEEDLISKEGSFRSLNRLSLANEMPTVDGPYDLANSSLAQADPENPDPGMEATDKTKSRVFIMARQYSQKIKKANQLLKVKSPEMEQPPASQHPKPVHKDLAAILEEKKQGGPAIGARIAEYSQLYDQIVFRETPLKIQKDDWPSPQGHSLLRSASPSRAHHGSEDWLLHSTYSNGELADFCPQPEPDLRSRYPTFEVGTKNTPRQLSAACSVPSLQASDPLLGSLQGCGVVVSQPHKENLCKGPLYNSLGRKGISAKSQPYPRSQSSSSILINKSLDSINYPSEMGKPQLLSLPKSSKCDSHQDSLLGIADLRQQGTEALSDLTLQDSQKVLVVNRNLPLNAQIATQNYFSNFKETEGDEDDYVEIKSEEDESDLELSHSRRRKPDAKVMNTDFSAHVCISNVSCPLDSPCTPKKPVNSKLGLSPYLTPYSDSDKLNDYLWRGPSPNQQNIVQSLREKFQCLSSSSFA</sequence>
<dbReference type="Proteomes" id="UP000189704">
    <property type="component" value="Unplaced"/>
</dbReference>
<dbReference type="RefSeq" id="XP_008071472.1">
    <property type="nucleotide sequence ID" value="XM_008073281.2"/>
</dbReference>
<evidence type="ECO:0000259" key="5">
    <source>
        <dbReference type="PROSITE" id="PS50010"/>
    </source>
</evidence>
<feature type="region of interest" description="Disordered" evidence="3">
    <location>
        <begin position="1"/>
        <end position="31"/>
    </location>
</feature>
<dbReference type="PANTHER" id="PTHR45924:SF1">
    <property type="entry name" value="PLECKSTRIN HOMOLOGY DOMAIN-CONTAINING FAMILY G MEMBER 1"/>
    <property type="match status" value="1"/>
</dbReference>
<gene>
    <name evidence="7" type="primary">PLEKHG1</name>
</gene>
<dbReference type="KEGG" id="csyr:103275879"/>
<dbReference type="SMART" id="SM00233">
    <property type="entry name" value="PH"/>
    <property type="match status" value="1"/>
</dbReference>
<keyword evidence="6" id="KW-1185">Reference proteome</keyword>
<organism evidence="6 7">
    <name type="scientific">Carlito syrichta</name>
    <name type="common">Philippine tarsier</name>
    <name type="synonym">Tarsius syrichta</name>
    <dbReference type="NCBI Taxonomy" id="1868482"/>
    <lineage>
        <taxon>Eukaryota</taxon>
        <taxon>Metazoa</taxon>
        <taxon>Chordata</taxon>
        <taxon>Craniata</taxon>
        <taxon>Vertebrata</taxon>
        <taxon>Euteleostomi</taxon>
        <taxon>Mammalia</taxon>
        <taxon>Eutheria</taxon>
        <taxon>Euarchontoglires</taxon>
        <taxon>Primates</taxon>
        <taxon>Haplorrhini</taxon>
        <taxon>Tarsiiformes</taxon>
        <taxon>Tarsiidae</taxon>
        <taxon>Carlito</taxon>
    </lineage>
</organism>
<feature type="region of interest" description="Disordered" evidence="3">
    <location>
        <begin position="447"/>
        <end position="518"/>
    </location>
</feature>
<dbReference type="CTD" id="57480"/>
<keyword evidence="2" id="KW-0344">Guanine-nucleotide releasing factor</keyword>
<dbReference type="SMART" id="SM00325">
    <property type="entry name" value="RhoGEF"/>
    <property type="match status" value="1"/>
</dbReference>
<name>A0A1U7V1A7_CARSF</name>
<dbReference type="InterPro" id="IPR001849">
    <property type="entry name" value="PH_domain"/>
</dbReference>
<feature type="compositionally biased region" description="Polar residues" evidence="3">
    <location>
        <begin position="497"/>
        <end position="518"/>
    </location>
</feature>
<dbReference type="CDD" id="cd13243">
    <property type="entry name" value="PH_PLEKHG1_G2_G3"/>
    <property type="match status" value="1"/>
</dbReference>
<feature type="compositionally biased region" description="Basic and acidic residues" evidence="3">
    <location>
        <begin position="81"/>
        <end position="93"/>
    </location>
</feature>
<feature type="compositionally biased region" description="Low complexity" evidence="3">
    <location>
        <begin position="11"/>
        <end position="30"/>
    </location>
</feature>
<feature type="domain" description="DH" evidence="5">
    <location>
        <begin position="112"/>
        <end position="292"/>
    </location>
</feature>
<evidence type="ECO:0000256" key="2">
    <source>
        <dbReference type="ARBA" id="ARBA00022658"/>
    </source>
</evidence>
<feature type="region of interest" description="Disordered" evidence="3">
    <location>
        <begin position="563"/>
        <end position="653"/>
    </location>
</feature>
<dbReference type="InterPro" id="IPR011993">
    <property type="entry name" value="PH-like_dom_sf"/>
</dbReference>